<gene>
    <name evidence="2" type="ORF">ACFONA_18450</name>
</gene>
<evidence type="ECO:0000256" key="1">
    <source>
        <dbReference type="SAM" id="Phobius"/>
    </source>
</evidence>
<evidence type="ECO:0000313" key="2">
    <source>
        <dbReference type="EMBL" id="MFC3582156.1"/>
    </source>
</evidence>
<keyword evidence="1" id="KW-0812">Transmembrane</keyword>
<reference evidence="3" key="1">
    <citation type="journal article" date="2019" name="Int. J. Syst. Evol. Microbiol.">
        <title>The Global Catalogue of Microorganisms (GCM) 10K type strain sequencing project: providing services to taxonomists for standard genome sequencing and annotation.</title>
        <authorList>
            <consortium name="The Broad Institute Genomics Platform"/>
            <consortium name="The Broad Institute Genome Sequencing Center for Infectious Disease"/>
            <person name="Wu L."/>
            <person name="Ma J."/>
        </authorList>
    </citation>
    <scope>NUCLEOTIDE SEQUENCE [LARGE SCALE GENOMIC DNA]</scope>
    <source>
        <strain evidence="3">KCTC 42739</strain>
    </source>
</reference>
<feature type="transmembrane region" description="Helical" evidence="1">
    <location>
        <begin position="85"/>
        <end position="107"/>
    </location>
</feature>
<keyword evidence="3" id="KW-1185">Reference proteome</keyword>
<proteinExistence type="predicted"/>
<feature type="transmembrane region" description="Helical" evidence="1">
    <location>
        <begin position="23"/>
        <end position="46"/>
    </location>
</feature>
<protein>
    <submittedName>
        <fullName evidence="2">Uncharacterized protein</fullName>
    </submittedName>
</protein>
<sequence length="150" mass="16047">MRNKRGEDVMDNRPQSIVNFERCYLGAFALGLVNTAISWSATNAAFAASPQAAMMGSWFLTATTLIGFAITLALWYFIARKGSAVAKWIAVVLMALGLIGLAFTLLAGTFPSGASGTIGIITSMLQVIAVTFLFKPDTKIWFGETKAEAL</sequence>
<organism evidence="2 3">
    <name type="scientific">Sphingomonas hylomeconis</name>
    <dbReference type="NCBI Taxonomy" id="1395958"/>
    <lineage>
        <taxon>Bacteria</taxon>
        <taxon>Pseudomonadati</taxon>
        <taxon>Pseudomonadota</taxon>
        <taxon>Alphaproteobacteria</taxon>
        <taxon>Sphingomonadales</taxon>
        <taxon>Sphingomonadaceae</taxon>
        <taxon>Sphingomonas</taxon>
    </lineage>
</organism>
<comment type="caution">
    <text evidence="2">The sequence shown here is derived from an EMBL/GenBank/DDBJ whole genome shotgun (WGS) entry which is preliminary data.</text>
</comment>
<feature type="transmembrane region" description="Helical" evidence="1">
    <location>
        <begin position="113"/>
        <end position="134"/>
    </location>
</feature>
<dbReference type="EMBL" id="JBHRXP010000010">
    <property type="protein sequence ID" value="MFC3582156.1"/>
    <property type="molecule type" value="Genomic_DNA"/>
</dbReference>
<keyword evidence="1" id="KW-0472">Membrane</keyword>
<feature type="transmembrane region" description="Helical" evidence="1">
    <location>
        <begin position="58"/>
        <end position="78"/>
    </location>
</feature>
<accession>A0ABV7T0K9</accession>
<evidence type="ECO:0000313" key="3">
    <source>
        <dbReference type="Proteomes" id="UP001595713"/>
    </source>
</evidence>
<name>A0ABV7T0K9_9SPHN</name>
<keyword evidence="1" id="KW-1133">Transmembrane helix</keyword>
<dbReference type="Proteomes" id="UP001595713">
    <property type="component" value="Unassembled WGS sequence"/>
</dbReference>